<protein>
    <submittedName>
        <fullName evidence="4">Flagellar hook-basal body complex protein FliE</fullName>
    </submittedName>
</protein>
<keyword evidence="5" id="KW-1185">Reference proteome</keyword>
<keyword evidence="4" id="KW-0969">Cilium</keyword>
<comment type="similarity">
    <text evidence="2">Belongs to the FliE family.</text>
</comment>
<keyword evidence="3" id="KW-0975">Bacterial flagellum</keyword>
<dbReference type="OrthoDB" id="9812413at2"/>
<organism evidence="4 5">
    <name type="scientific">Roseovarius nanhaiticus</name>
    <dbReference type="NCBI Taxonomy" id="573024"/>
    <lineage>
        <taxon>Bacteria</taxon>
        <taxon>Pseudomonadati</taxon>
        <taxon>Pseudomonadota</taxon>
        <taxon>Alphaproteobacteria</taxon>
        <taxon>Rhodobacterales</taxon>
        <taxon>Roseobacteraceae</taxon>
        <taxon>Roseovarius</taxon>
    </lineage>
</organism>
<reference evidence="4 5" key="1">
    <citation type="submission" date="2017-01" db="EMBL/GenBank/DDBJ databases">
        <authorList>
            <person name="Mah S.A."/>
            <person name="Swanson W.J."/>
            <person name="Moy G.W."/>
            <person name="Vacquier V.D."/>
        </authorList>
    </citation>
    <scope>NUCLEOTIDE SEQUENCE [LARGE SCALE GENOMIC DNA]</scope>
    <source>
        <strain evidence="4 5">DSM 29590</strain>
    </source>
</reference>
<dbReference type="GO" id="GO:0005198">
    <property type="term" value="F:structural molecule activity"/>
    <property type="evidence" value="ECO:0007669"/>
    <property type="project" value="InterPro"/>
</dbReference>
<dbReference type="GO" id="GO:0071973">
    <property type="term" value="P:bacterial-type flagellum-dependent cell motility"/>
    <property type="evidence" value="ECO:0007669"/>
    <property type="project" value="InterPro"/>
</dbReference>
<dbReference type="AlphaFoldDB" id="A0A1N7HLE6"/>
<dbReference type="STRING" id="573024.SAMN05216208_3270"/>
<evidence type="ECO:0000256" key="3">
    <source>
        <dbReference type="ARBA" id="ARBA00023143"/>
    </source>
</evidence>
<dbReference type="GO" id="GO:0009425">
    <property type="term" value="C:bacterial-type flagellum basal body"/>
    <property type="evidence" value="ECO:0007669"/>
    <property type="project" value="UniProtKB-SubCell"/>
</dbReference>
<dbReference type="RefSeq" id="WP_076535406.1">
    <property type="nucleotide sequence ID" value="NZ_CANNEL010000008.1"/>
</dbReference>
<dbReference type="InterPro" id="IPR001624">
    <property type="entry name" value="FliE"/>
</dbReference>
<gene>
    <name evidence="4" type="ORF">SAMN05421666_3294</name>
</gene>
<dbReference type="Proteomes" id="UP000186019">
    <property type="component" value="Unassembled WGS sequence"/>
</dbReference>
<dbReference type="NCBIfam" id="NF001994">
    <property type="entry name" value="PRK00790.1-5"/>
    <property type="match status" value="1"/>
</dbReference>
<dbReference type="PANTHER" id="PTHR34653">
    <property type="match status" value="1"/>
</dbReference>
<evidence type="ECO:0000313" key="5">
    <source>
        <dbReference type="Proteomes" id="UP000186019"/>
    </source>
</evidence>
<dbReference type="Pfam" id="PF02049">
    <property type="entry name" value="FliE"/>
    <property type="match status" value="1"/>
</dbReference>
<sequence length="96" mass="9767">MELSALSAAGRYAAARPATEAAPGTGGPSQLAANLARDFAATLQESEAISTAAMSGGADPHALVQALAQTELAVETAVTVRDKVVEAYQEILRMPV</sequence>
<dbReference type="EMBL" id="FTNV01000004">
    <property type="protein sequence ID" value="SIS25500.1"/>
    <property type="molecule type" value="Genomic_DNA"/>
</dbReference>
<proteinExistence type="inferred from homology"/>
<evidence type="ECO:0000256" key="2">
    <source>
        <dbReference type="ARBA" id="ARBA00009272"/>
    </source>
</evidence>
<evidence type="ECO:0000256" key="1">
    <source>
        <dbReference type="ARBA" id="ARBA00004117"/>
    </source>
</evidence>
<accession>A0A1N7HLE6</accession>
<keyword evidence="4" id="KW-0282">Flagellum</keyword>
<comment type="subcellular location">
    <subcellularLocation>
        <location evidence="1">Bacterial flagellum basal body</location>
    </subcellularLocation>
</comment>
<dbReference type="GO" id="GO:0003774">
    <property type="term" value="F:cytoskeletal motor activity"/>
    <property type="evidence" value="ECO:0007669"/>
    <property type="project" value="InterPro"/>
</dbReference>
<evidence type="ECO:0000313" key="4">
    <source>
        <dbReference type="EMBL" id="SIS25500.1"/>
    </source>
</evidence>
<dbReference type="PANTHER" id="PTHR34653:SF1">
    <property type="entry name" value="FLAGELLAR HOOK-BASAL BODY COMPLEX PROTEIN FLIE"/>
    <property type="match status" value="1"/>
</dbReference>
<keyword evidence="4" id="KW-0966">Cell projection</keyword>
<name>A0A1N7HLE6_9RHOB</name>